<dbReference type="Pfam" id="PF16407">
    <property type="entry name" value="PKD_2"/>
    <property type="match status" value="1"/>
</dbReference>
<accession>A0A412TNY4</accession>
<evidence type="ECO:0008006" key="3">
    <source>
        <dbReference type="Google" id="ProtNLM"/>
    </source>
</evidence>
<name>A0A412TNY4_9BACT</name>
<dbReference type="RefSeq" id="WP_087395539.1">
    <property type="nucleotide sequence ID" value="NZ_JADMSC010000054.1"/>
</dbReference>
<gene>
    <name evidence="1" type="ORF">DWW57_12095</name>
</gene>
<protein>
    <recommendedName>
        <fullName evidence="3">PKD-like family protein</fullName>
    </recommendedName>
</protein>
<dbReference type="Proteomes" id="UP000284243">
    <property type="component" value="Unassembled WGS sequence"/>
</dbReference>
<dbReference type="InterPro" id="IPR032183">
    <property type="entry name" value="PKD-like"/>
</dbReference>
<organism evidence="1 2">
    <name type="scientific">Odoribacter splanchnicus</name>
    <dbReference type="NCBI Taxonomy" id="28118"/>
    <lineage>
        <taxon>Bacteria</taxon>
        <taxon>Pseudomonadati</taxon>
        <taxon>Bacteroidota</taxon>
        <taxon>Bacteroidia</taxon>
        <taxon>Bacteroidales</taxon>
        <taxon>Odoribacteraceae</taxon>
        <taxon>Odoribacter</taxon>
    </lineage>
</organism>
<evidence type="ECO:0000313" key="2">
    <source>
        <dbReference type="Proteomes" id="UP000284243"/>
    </source>
</evidence>
<dbReference type="AlphaFoldDB" id="A0A412TNY4"/>
<reference evidence="1 2" key="1">
    <citation type="submission" date="2018-08" db="EMBL/GenBank/DDBJ databases">
        <title>A genome reference for cultivated species of the human gut microbiota.</title>
        <authorList>
            <person name="Zou Y."/>
            <person name="Xue W."/>
            <person name="Luo G."/>
        </authorList>
    </citation>
    <scope>NUCLEOTIDE SEQUENCE [LARGE SCALE GENOMIC DNA]</scope>
    <source>
        <strain evidence="1 2">AF16-14</strain>
    </source>
</reference>
<proteinExistence type="predicted"/>
<evidence type="ECO:0000313" key="1">
    <source>
        <dbReference type="EMBL" id="RGU55466.1"/>
    </source>
</evidence>
<sequence length="559" mass="63521">MRKINILYSLFIILLLPACYEDLGSYDYHAINTLEVDSILPSYNIDRYDSLCIHPVLRGTQYSDTNRFTYQWEIGTQTVGTAHDLNLYVELSEGFKFARYVVTDKETGVKKYHTFNVEVKSSTAADLIMILSKYQGRAELSYIRLDKEADWEINCFKERYGENLGTNPQQLVVCYTERMSANYPFTNYYGRIMTLSDNQIRLLDKNTLEPDTITPYLTGAHYTQFMLPYPTPDISIYQPEWIDETIGATRMQTAYNSLYNNNYFMQIGGGRLYTMNHYTLGASRANANLKSPYENGNLSSFGYWDDMSNLESYGTNMYLGCNVGDFILFDKANHRFCYNRGSSSIYSILETDVKAFPQYNNLLWGSATVITNNTSLAILNNGDNCRMVILQNGKGGKNGTTDTKKLVKDIDCSGIMSAQSKFYMMKFNEYLFFTKGDKLYRYNLLDAINSGTAPSNTPIFSLSELGYGPEAKITSLFVSRSEQTLLLGVSRYGNDAEASGEEPKGDVLWFDLNASNVSVTYNEKKSAKGVAGIPVDIKIKFQTLWRDGLNYQDVLVDQY</sequence>
<comment type="caution">
    <text evidence="1">The sequence shown here is derived from an EMBL/GenBank/DDBJ whole genome shotgun (WGS) entry which is preliminary data.</text>
</comment>
<dbReference type="EMBL" id="QRYC01000017">
    <property type="protein sequence ID" value="RGU55466.1"/>
    <property type="molecule type" value="Genomic_DNA"/>
</dbReference>